<evidence type="ECO:0000256" key="3">
    <source>
        <dbReference type="ARBA" id="ARBA00022448"/>
    </source>
</evidence>
<evidence type="ECO:0000256" key="1">
    <source>
        <dbReference type="ARBA" id="ARBA00004651"/>
    </source>
</evidence>
<keyword evidence="5 8" id="KW-0812">Transmembrane</keyword>
<feature type="transmembrane region" description="Helical" evidence="8">
    <location>
        <begin position="245"/>
        <end position="266"/>
    </location>
</feature>
<evidence type="ECO:0000313" key="10">
    <source>
        <dbReference type="EMBL" id="CDM64576.1"/>
    </source>
</evidence>
<gene>
    <name evidence="10" type="ORF">PYK22_00570</name>
</gene>
<dbReference type="InterPro" id="IPR051449">
    <property type="entry name" value="ABC-2_transporter_component"/>
</dbReference>
<keyword evidence="7 8" id="KW-0472">Membrane</keyword>
<feature type="transmembrane region" description="Helical" evidence="8">
    <location>
        <begin position="30"/>
        <end position="49"/>
    </location>
</feature>
<comment type="subcellular location">
    <subcellularLocation>
        <location evidence="1">Cell membrane</location>
        <topology evidence="1">Multi-pass membrane protein</topology>
    </subcellularLocation>
</comment>
<evidence type="ECO:0000256" key="6">
    <source>
        <dbReference type="ARBA" id="ARBA00022989"/>
    </source>
</evidence>
<evidence type="ECO:0000256" key="4">
    <source>
        <dbReference type="ARBA" id="ARBA00022475"/>
    </source>
</evidence>
<protein>
    <submittedName>
        <fullName evidence="10">ABC-type multidrug transport system, permease component</fullName>
    </submittedName>
</protein>
<keyword evidence="4" id="KW-1003">Cell membrane</keyword>
<dbReference type="PANTHER" id="PTHR30294">
    <property type="entry name" value="MEMBRANE COMPONENT OF ABC TRANSPORTER YHHJ-RELATED"/>
    <property type="match status" value="1"/>
</dbReference>
<feature type="transmembrane region" description="Helical" evidence="8">
    <location>
        <begin position="192"/>
        <end position="216"/>
    </location>
</feature>
<keyword evidence="3" id="KW-0813">Transport</keyword>
<feature type="domain" description="ABC transmembrane type-2" evidence="9">
    <location>
        <begin position="145"/>
        <end position="385"/>
    </location>
</feature>
<evidence type="ECO:0000256" key="8">
    <source>
        <dbReference type="SAM" id="Phobius"/>
    </source>
</evidence>
<dbReference type="PROSITE" id="PS51012">
    <property type="entry name" value="ABC_TM2"/>
    <property type="match status" value="1"/>
</dbReference>
<dbReference type="InterPro" id="IPR013525">
    <property type="entry name" value="ABC2_TM"/>
</dbReference>
<evidence type="ECO:0000256" key="2">
    <source>
        <dbReference type="ARBA" id="ARBA00007783"/>
    </source>
</evidence>
<organism evidence="10 11">
    <name type="scientific">Pyrinomonas methylaliphatogenes</name>
    <dbReference type="NCBI Taxonomy" id="454194"/>
    <lineage>
        <taxon>Bacteria</taxon>
        <taxon>Pseudomonadati</taxon>
        <taxon>Acidobacteriota</taxon>
        <taxon>Blastocatellia</taxon>
        <taxon>Blastocatellales</taxon>
        <taxon>Pyrinomonadaceae</taxon>
        <taxon>Pyrinomonas</taxon>
    </lineage>
</organism>
<keyword evidence="6 8" id="KW-1133">Transmembrane helix</keyword>
<reference evidence="10 11" key="2">
    <citation type="submission" date="2015-01" db="EMBL/GenBank/DDBJ databases">
        <title>Complete genome sequence of Pyrinomonas methylaliphatogenes type strain K22T.</title>
        <authorList>
            <person name="Lee K.C.Y."/>
            <person name="Power J.F."/>
            <person name="Dunfield P.F."/>
            <person name="Morgan X.C."/>
            <person name="Huttenhower C."/>
            <person name="Stott M.B."/>
        </authorList>
    </citation>
    <scope>NUCLEOTIDE SEQUENCE [LARGE SCALE GENOMIC DNA]</scope>
    <source>
        <strain evidence="10 11">K22</strain>
    </source>
</reference>
<evidence type="ECO:0000256" key="7">
    <source>
        <dbReference type="ARBA" id="ARBA00023136"/>
    </source>
</evidence>
<evidence type="ECO:0000313" key="11">
    <source>
        <dbReference type="Proteomes" id="UP000031518"/>
    </source>
</evidence>
<dbReference type="InterPro" id="IPR047817">
    <property type="entry name" value="ABC2_TM_bact-type"/>
</dbReference>
<dbReference type="GO" id="GO:0140359">
    <property type="term" value="F:ABC-type transporter activity"/>
    <property type="evidence" value="ECO:0007669"/>
    <property type="project" value="InterPro"/>
</dbReference>
<accession>A0A0B6WUC1</accession>
<feature type="transmembrane region" description="Helical" evidence="8">
    <location>
        <begin position="360"/>
        <end position="380"/>
    </location>
</feature>
<proteinExistence type="inferred from homology"/>
<dbReference type="STRING" id="454194.PYK22_00570"/>
<dbReference type="Pfam" id="PF12698">
    <property type="entry name" value="ABC2_membrane_3"/>
    <property type="match status" value="1"/>
</dbReference>
<feature type="transmembrane region" description="Helical" evidence="8">
    <location>
        <begin position="305"/>
        <end position="324"/>
    </location>
</feature>
<sequence>MRKTLQDFTNQRLWALFMKELQQIRRNRRLVISLIVPPTLLVFLFGFALNPQVRNLRLGVVDDSHTPESRELVSAFFESGVFQVESYYTSSDALSRALDAGDLDAGLIVPSNFAKRLARGEAVDVQLFVDAVDSNKATIAGGYASRIIAALSDRLTQASPLTVSIKRAQPPRARSAVPRVALFYNPGLRSDWFIIPGMLGVLLILNGSLVAAATMVREKEAGTVEQLLMTPAESLEIITAKIAPLFLLLSLDIWLVLSIGYFVFGIPVRGSLLLLFATGLLCTLAGIGIGTLIATFTKTQQQAQLMGFFVNPPLSLLSGAMTPVEAMPQWLRPLTNLNPVRHFAIIARSIMFKGVGFETLYPHIFALLGITLVLISFSVWRFRKQL</sequence>
<evidence type="ECO:0000256" key="5">
    <source>
        <dbReference type="ARBA" id="ARBA00022692"/>
    </source>
</evidence>
<dbReference type="Gene3D" id="3.40.1710.10">
    <property type="entry name" value="abc type-2 transporter like domain"/>
    <property type="match status" value="1"/>
</dbReference>
<dbReference type="EMBL" id="CBXV010000002">
    <property type="protein sequence ID" value="CDM64576.1"/>
    <property type="molecule type" value="Genomic_DNA"/>
</dbReference>
<reference evidence="10 11" key="1">
    <citation type="submission" date="2013-12" db="EMBL/GenBank/DDBJ databases">
        <authorList>
            <person name="Stott M."/>
        </authorList>
    </citation>
    <scope>NUCLEOTIDE SEQUENCE [LARGE SCALE GENOMIC DNA]</scope>
    <source>
        <strain evidence="10 11">K22</strain>
    </source>
</reference>
<comment type="similarity">
    <text evidence="2">Belongs to the ABC-2 integral membrane protein family.</text>
</comment>
<evidence type="ECO:0000259" key="9">
    <source>
        <dbReference type="PROSITE" id="PS51012"/>
    </source>
</evidence>
<dbReference type="Proteomes" id="UP000031518">
    <property type="component" value="Unassembled WGS sequence"/>
</dbReference>
<feature type="transmembrane region" description="Helical" evidence="8">
    <location>
        <begin position="272"/>
        <end position="293"/>
    </location>
</feature>
<dbReference type="AlphaFoldDB" id="A0A0B6WUC1"/>
<dbReference type="PANTHER" id="PTHR30294:SF29">
    <property type="entry name" value="MULTIDRUG ABC TRANSPORTER PERMEASE YBHS-RELATED"/>
    <property type="match status" value="1"/>
</dbReference>
<dbReference type="OrthoDB" id="9776218at2"/>
<dbReference type="GO" id="GO:0005886">
    <property type="term" value="C:plasma membrane"/>
    <property type="evidence" value="ECO:0007669"/>
    <property type="project" value="UniProtKB-SubCell"/>
</dbReference>
<name>A0A0B6WUC1_9BACT</name>
<keyword evidence="11" id="KW-1185">Reference proteome</keyword>